<dbReference type="EMBL" id="KN834792">
    <property type="protein sequence ID" value="KIK57196.1"/>
    <property type="molecule type" value="Genomic_DNA"/>
</dbReference>
<name>A0A0D0BQ24_9AGAR</name>
<proteinExistence type="predicted"/>
<evidence type="ECO:0000256" key="1">
    <source>
        <dbReference type="SAM" id="Phobius"/>
    </source>
</evidence>
<feature type="transmembrane region" description="Helical" evidence="1">
    <location>
        <begin position="12"/>
        <end position="33"/>
    </location>
</feature>
<dbReference type="Proteomes" id="UP000053593">
    <property type="component" value="Unassembled WGS sequence"/>
</dbReference>
<organism evidence="2 3">
    <name type="scientific">Collybiopsis luxurians FD-317 M1</name>
    <dbReference type="NCBI Taxonomy" id="944289"/>
    <lineage>
        <taxon>Eukaryota</taxon>
        <taxon>Fungi</taxon>
        <taxon>Dikarya</taxon>
        <taxon>Basidiomycota</taxon>
        <taxon>Agaricomycotina</taxon>
        <taxon>Agaricomycetes</taxon>
        <taxon>Agaricomycetidae</taxon>
        <taxon>Agaricales</taxon>
        <taxon>Marasmiineae</taxon>
        <taxon>Omphalotaceae</taxon>
        <taxon>Collybiopsis</taxon>
        <taxon>Collybiopsis luxurians</taxon>
    </lineage>
</organism>
<keyword evidence="1" id="KW-0812">Transmembrane</keyword>
<dbReference type="HOGENOM" id="CLU_2373016_0_0_1"/>
<dbReference type="AlphaFoldDB" id="A0A0D0BQ24"/>
<accession>A0A0D0BQ24</accession>
<keyword evidence="3" id="KW-1185">Reference proteome</keyword>
<evidence type="ECO:0000313" key="3">
    <source>
        <dbReference type="Proteomes" id="UP000053593"/>
    </source>
</evidence>
<gene>
    <name evidence="2" type="ORF">GYMLUDRAFT_763657</name>
</gene>
<reference evidence="2 3" key="1">
    <citation type="submission" date="2014-04" db="EMBL/GenBank/DDBJ databases">
        <title>Evolutionary Origins and Diversification of the Mycorrhizal Mutualists.</title>
        <authorList>
            <consortium name="DOE Joint Genome Institute"/>
            <consortium name="Mycorrhizal Genomics Consortium"/>
            <person name="Kohler A."/>
            <person name="Kuo A."/>
            <person name="Nagy L.G."/>
            <person name="Floudas D."/>
            <person name="Copeland A."/>
            <person name="Barry K.W."/>
            <person name="Cichocki N."/>
            <person name="Veneault-Fourrey C."/>
            <person name="LaButti K."/>
            <person name="Lindquist E.A."/>
            <person name="Lipzen A."/>
            <person name="Lundell T."/>
            <person name="Morin E."/>
            <person name="Murat C."/>
            <person name="Riley R."/>
            <person name="Ohm R."/>
            <person name="Sun H."/>
            <person name="Tunlid A."/>
            <person name="Henrissat B."/>
            <person name="Grigoriev I.V."/>
            <person name="Hibbett D.S."/>
            <person name="Martin F."/>
        </authorList>
    </citation>
    <scope>NUCLEOTIDE SEQUENCE [LARGE SCALE GENOMIC DNA]</scope>
    <source>
        <strain evidence="2 3">FD-317 M1</strain>
    </source>
</reference>
<evidence type="ECO:0000313" key="2">
    <source>
        <dbReference type="EMBL" id="KIK57196.1"/>
    </source>
</evidence>
<sequence>MSSGWTSFSFRHVRVTASVLCLPACLPFYLPFFPYDDDYLFFRGPPGLACLEVFSLPLPCSPHLLLFNLTLLVLSDHSNLDSLSYAHAHMHTDTH</sequence>
<protein>
    <submittedName>
        <fullName evidence="2">Uncharacterized protein</fullName>
    </submittedName>
</protein>
<keyword evidence="1" id="KW-1133">Transmembrane helix</keyword>
<keyword evidence="1" id="KW-0472">Membrane</keyword>